<evidence type="ECO:0000256" key="2">
    <source>
        <dbReference type="ARBA" id="ARBA00022801"/>
    </source>
</evidence>
<comment type="similarity">
    <text evidence="1">Belongs to the AB hydrolase superfamily.</text>
</comment>
<keyword evidence="5" id="KW-1185">Reference proteome</keyword>
<accession>A0A3S0P4C9</accession>
<sequence>MQNVIKRNNVKVMGRGEQTILFAHGFGCDQKMWQYIAPTFAMNYRVVLFDYVGSGNSDITAYESEKYNTLHGYAQDVLDIIEELNLQHVLFVGHSISSMIGMYAAIQRPQYFDKLIMIGPSPCYLNDTDGYVGGFEKEDIKELLEMMEMNFAGWASFMAPFALSQPDDAKLTQQLKSDFVSTNPRVAREFAEVTFFSDCRSKLPFLKVPTLIIQCSNDSIVPIKVGEFLHKHIQNSKLLVMDAKGHYPHISQPLETIEIINEYLN</sequence>
<comment type="caution">
    <text evidence="4">The sequence shown here is derived from an EMBL/GenBank/DDBJ whole genome shotgun (WGS) entry which is preliminary data.</text>
</comment>
<dbReference type="InterPro" id="IPR000073">
    <property type="entry name" value="AB_hydrolase_1"/>
</dbReference>
<protein>
    <submittedName>
        <fullName evidence="4">Alpha/beta hydrolase</fullName>
    </submittedName>
</protein>
<dbReference type="Pfam" id="PF00561">
    <property type="entry name" value="Abhydrolase_1"/>
    <property type="match status" value="1"/>
</dbReference>
<dbReference type="InterPro" id="IPR029058">
    <property type="entry name" value="AB_hydrolase_fold"/>
</dbReference>
<dbReference type="FunFam" id="3.40.50.1820:FF:000042">
    <property type="entry name" value="probable strigolactone esterase DAD2"/>
    <property type="match status" value="1"/>
</dbReference>
<dbReference type="AlphaFoldDB" id="A0A3S0P4C9"/>
<dbReference type="PRINTS" id="PR00111">
    <property type="entry name" value="ABHYDROLASE"/>
</dbReference>
<evidence type="ECO:0000313" key="4">
    <source>
        <dbReference type="EMBL" id="RUL53212.1"/>
    </source>
</evidence>
<dbReference type="GO" id="GO:0016787">
    <property type="term" value="F:hydrolase activity"/>
    <property type="evidence" value="ECO:0007669"/>
    <property type="project" value="UniProtKB-KW"/>
</dbReference>
<proteinExistence type="inferred from homology"/>
<dbReference type="Proteomes" id="UP000287910">
    <property type="component" value="Unassembled WGS sequence"/>
</dbReference>
<gene>
    <name evidence="4" type="ORF">EK386_09630</name>
</gene>
<name>A0A3S0P4C9_9BACI</name>
<reference evidence="4 5" key="1">
    <citation type="submission" date="2018-12" db="EMBL/GenBank/DDBJ databases">
        <title>Lysinibacillus antri sp. nov., isolated from a cave soil.</title>
        <authorList>
            <person name="Narsing Rao M.P."/>
            <person name="Zhang H."/>
            <person name="Dong Z.-Y."/>
            <person name="Niu X.-K."/>
            <person name="Zhang K."/>
            <person name="Fang B.-Z."/>
            <person name="Kang Y.-Q."/>
            <person name="Xiao M."/>
            <person name="Li W.-J."/>
        </authorList>
    </citation>
    <scope>NUCLEOTIDE SEQUENCE [LARGE SCALE GENOMIC DNA]</scope>
    <source>
        <strain evidence="4 5">SYSU K30002</strain>
    </source>
</reference>
<organism evidence="4 5">
    <name type="scientific">Lysinibacillus antri</name>
    <dbReference type="NCBI Taxonomy" id="2498145"/>
    <lineage>
        <taxon>Bacteria</taxon>
        <taxon>Bacillati</taxon>
        <taxon>Bacillota</taxon>
        <taxon>Bacilli</taxon>
        <taxon>Bacillales</taxon>
        <taxon>Bacillaceae</taxon>
        <taxon>Lysinibacillus</taxon>
    </lineage>
</organism>
<dbReference type="RefSeq" id="WP_126658950.1">
    <property type="nucleotide sequence ID" value="NZ_RYYR01000010.1"/>
</dbReference>
<dbReference type="EMBL" id="RYYR01000010">
    <property type="protein sequence ID" value="RUL53212.1"/>
    <property type="molecule type" value="Genomic_DNA"/>
</dbReference>
<keyword evidence="2 4" id="KW-0378">Hydrolase</keyword>
<dbReference type="PANTHER" id="PTHR43039">
    <property type="entry name" value="ESTERASE-RELATED"/>
    <property type="match status" value="1"/>
</dbReference>
<feature type="domain" description="AB hydrolase-1" evidence="3">
    <location>
        <begin position="19"/>
        <end position="251"/>
    </location>
</feature>
<dbReference type="SUPFAM" id="SSF53474">
    <property type="entry name" value="alpha/beta-Hydrolases"/>
    <property type="match status" value="1"/>
</dbReference>
<evidence type="ECO:0000313" key="5">
    <source>
        <dbReference type="Proteomes" id="UP000287910"/>
    </source>
</evidence>
<evidence type="ECO:0000256" key="1">
    <source>
        <dbReference type="ARBA" id="ARBA00008645"/>
    </source>
</evidence>
<evidence type="ECO:0000259" key="3">
    <source>
        <dbReference type="Pfam" id="PF00561"/>
    </source>
</evidence>
<dbReference type="Gene3D" id="3.40.50.1820">
    <property type="entry name" value="alpha/beta hydrolase"/>
    <property type="match status" value="1"/>
</dbReference>